<keyword evidence="2" id="KW-0964">Secreted</keyword>
<evidence type="ECO:0000313" key="4">
    <source>
        <dbReference type="Proteomes" id="UP000232163"/>
    </source>
</evidence>
<dbReference type="Pfam" id="PF00353">
    <property type="entry name" value="HemolysinCabind"/>
    <property type="match status" value="2"/>
</dbReference>
<evidence type="ECO:0008006" key="5">
    <source>
        <dbReference type="Google" id="ProtNLM"/>
    </source>
</evidence>
<dbReference type="GO" id="GO:0005509">
    <property type="term" value="F:calcium ion binding"/>
    <property type="evidence" value="ECO:0007669"/>
    <property type="project" value="InterPro"/>
</dbReference>
<reference evidence="3 4" key="1">
    <citation type="journal article" date="2017" name="Int J Environ Stud">
        <title>Does the Miocene-Pliocene relict legume Oxytropis triphylla form nitrogen-fixing nodules with a combination of bacterial strains?</title>
        <authorList>
            <person name="Safronova V."/>
            <person name="Belimov A."/>
            <person name="Sazanova A."/>
            <person name="Kuznetsova I."/>
            <person name="Popova J."/>
            <person name="Andronov E."/>
            <person name="Verkhozina A."/>
            <person name="Tikhonovich I."/>
        </authorList>
    </citation>
    <scope>NUCLEOTIDE SEQUENCE [LARGE SCALE GENOMIC DNA]</scope>
    <source>
        <strain evidence="3 4">Tri-38</strain>
    </source>
</reference>
<proteinExistence type="predicted"/>
<dbReference type="OrthoDB" id="8110404at2"/>
<dbReference type="EMBL" id="MZMT01000003">
    <property type="protein sequence ID" value="PIO46299.1"/>
    <property type="molecule type" value="Genomic_DNA"/>
</dbReference>
<dbReference type="GO" id="GO:0005576">
    <property type="term" value="C:extracellular region"/>
    <property type="evidence" value="ECO:0007669"/>
    <property type="project" value="UniProtKB-SubCell"/>
</dbReference>
<dbReference type="InterPro" id="IPR050557">
    <property type="entry name" value="RTX_toxin/Mannuronan_C5-epim"/>
</dbReference>
<gene>
    <name evidence="3" type="ORF">B5P45_00375</name>
</gene>
<dbReference type="SUPFAM" id="SSF51120">
    <property type="entry name" value="beta-Roll"/>
    <property type="match status" value="2"/>
</dbReference>
<dbReference type="PANTHER" id="PTHR38340">
    <property type="entry name" value="S-LAYER PROTEIN"/>
    <property type="match status" value="1"/>
</dbReference>
<dbReference type="Proteomes" id="UP000232163">
    <property type="component" value="Unassembled WGS sequence"/>
</dbReference>
<dbReference type="KEGG" id="pht:BLM14_11680"/>
<organism evidence="3 4">
    <name type="scientific">Phyllobacterium zundukense</name>
    <dbReference type="NCBI Taxonomy" id="1867719"/>
    <lineage>
        <taxon>Bacteria</taxon>
        <taxon>Pseudomonadati</taxon>
        <taxon>Pseudomonadota</taxon>
        <taxon>Alphaproteobacteria</taxon>
        <taxon>Hyphomicrobiales</taxon>
        <taxon>Phyllobacteriaceae</taxon>
        <taxon>Phyllobacterium</taxon>
    </lineage>
</organism>
<name>A0A2N9W3I1_9HYPH</name>
<dbReference type="InterPro" id="IPR001343">
    <property type="entry name" value="Hemolysn_Ca-bd"/>
</dbReference>
<comment type="subcellular location">
    <subcellularLocation>
        <location evidence="1">Secreted</location>
    </subcellularLocation>
</comment>
<sequence>MGMPSQLSQAMFDLLQVSNGNWLPQVTVNLSNLGGTSGNDDMIIPSGLGGGAAVIVGGGQGNDRIDASAATLNVVSTINGGAGDDQIFGSTGNNIINGGAGDDFIEGGGGLADVLNGGPGIDTLSYEHSRGAVTVDMSTLTALGGITVSGGDAVGDQVANNFENAVGSAGADSITGNAGNNVLVGLAGDDTLLGGDGNDIIIGGEGKDTVEGGAGNDTYKFMAFSDFHITSEKVPFTPGDKLDFQAIDTNSFRPNDQPFELVDYDPQNGQIAVGEPGGGITELSINLGGQIRYIYVFHESDFIGQDDFIL</sequence>
<dbReference type="PRINTS" id="PR00313">
    <property type="entry name" value="CABNDNGRPT"/>
</dbReference>
<evidence type="ECO:0000256" key="2">
    <source>
        <dbReference type="ARBA" id="ARBA00022525"/>
    </source>
</evidence>
<dbReference type="InterPro" id="IPR011049">
    <property type="entry name" value="Serralysin-like_metalloprot_C"/>
</dbReference>
<dbReference type="Gene3D" id="2.150.10.10">
    <property type="entry name" value="Serralysin-like metalloprotease, C-terminal"/>
    <property type="match status" value="2"/>
</dbReference>
<keyword evidence="4" id="KW-1185">Reference proteome</keyword>
<comment type="caution">
    <text evidence="3">The sequence shown here is derived from an EMBL/GenBank/DDBJ whole genome shotgun (WGS) entry which is preliminary data.</text>
</comment>
<dbReference type="AlphaFoldDB" id="A0A2N9W3I1"/>
<dbReference type="PANTHER" id="PTHR38340:SF1">
    <property type="entry name" value="S-LAYER PROTEIN"/>
    <property type="match status" value="1"/>
</dbReference>
<evidence type="ECO:0000313" key="3">
    <source>
        <dbReference type="EMBL" id="PIO46299.1"/>
    </source>
</evidence>
<dbReference type="InterPro" id="IPR018511">
    <property type="entry name" value="Hemolysin-typ_Ca-bd_CS"/>
</dbReference>
<protein>
    <recommendedName>
        <fullName evidence="5">Peptidase M10 serralysin C-terminal domain-containing protein</fullName>
    </recommendedName>
</protein>
<dbReference type="PROSITE" id="PS00330">
    <property type="entry name" value="HEMOLYSIN_CALCIUM"/>
    <property type="match status" value="1"/>
</dbReference>
<evidence type="ECO:0000256" key="1">
    <source>
        <dbReference type="ARBA" id="ARBA00004613"/>
    </source>
</evidence>
<accession>A0A2N9W3I1</accession>